<sequence length="489" mass="56375">MAVVADILIVGCVALFLHWCFDIYKKNKRLAHIPGPPPIPFFGVKLPMNSFAINTFFDNLIAKYGKTVKYYLGTQLVVATCDADLIQAILQNPKHIRKSNVYDLYRLFLRDGLVLSYGEKWRARRTLTNPTFHVSILKEFYTVFKEASDVLVGKLQEEADKENVINAMDFASKLSLDIVLETSFGVKLNIQQGSNHSYIKATNYLANLMFIKNFSLWKRFDLPFKFFAKEYKEQEEALEILDSMAIEIIKKKRKKNENSDDGSERIRNKRSILIDALIEHPELSDDDIYEEISNFLFAGYDTTSTTISFLLLELAAHPDIQEKLYQEILYHTQGDKKNLSVETLQKMTYLDQVFKEILRLISTVSIIERKIAEDVKFGDTVYPSGTTFSLLLYWLQNHPSYYTDPEKFDPDRFTPENQAKRHPFAFVPFSAGPRNCIGQKYATLQIKTVIARIIYEFKLLPVEGFKMVLGIAGVTVSKHGYPIRIQKRK</sequence>
<evidence type="ECO:0008006" key="16">
    <source>
        <dbReference type="Google" id="ProtNLM"/>
    </source>
</evidence>
<keyword evidence="10 12" id="KW-0408">Iron</keyword>
<reference evidence="14" key="1">
    <citation type="submission" date="2022-01" db="EMBL/GenBank/DDBJ databases">
        <authorList>
            <person name="King R."/>
        </authorList>
    </citation>
    <scope>NUCLEOTIDE SEQUENCE</scope>
</reference>
<keyword evidence="15" id="KW-1185">Reference proteome</keyword>
<evidence type="ECO:0000256" key="2">
    <source>
        <dbReference type="ARBA" id="ARBA00004174"/>
    </source>
</evidence>
<dbReference type="PRINTS" id="PR00463">
    <property type="entry name" value="EP450I"/>
</dbReference>
<dbReference type="GO" id="GO:0020037">
    <property type="term" value="F:heme binding"/>
    <property type="evidence" value="ECO:0007669"/>
    <property type="project" value="InterPro"/>
</dbReference>
<evidence type="ECO:0000256" key="9">
    <source>
        <dbReference type="ARBA" id="ARBA00023002"/>
    </source>
</evidence>
<keyword evidence="9 13" id="KW-0560">Oxidoreductase</keyword>
<comment type="cofactor">
    <cofactor evidence="1 12">
        <name>heme</name>
        <dbReference type="ChEBI" id="CHEBI:30413"/>
    </cofactor>
</comment>
<dbReference type="InterPro" id="IPR036396">
    <property type="entry name" value="Cyt_P450_sf"/>
</dbReference>
<evidence type="ECO:0000256" key="3">
    <source>
        <dbReference type="ARBA" id="ARBA00004406"/>
    </source>
</evidence>
<keyword evidence="11 13" id="KW-0503">Monooxygenase</keyword>
<evidence type="ECO:0000256" key="4">
    <source>
        <dbReference type="ARBA" id="ARBA00010617"/>
    </source>
</evidence>
<feature type="binding site" description="axial binding residue" evidence="12">
    <location>
        <position position="436"/>
    </location>
    <ligand>
        <name>heme</name>
        <dbReference type="ChEBI" id="CHEBI:30413"/>
    </ligand>
    <ligandPart>
        <name>Fe</name>
        <dbReference type="ChEBI" id="CHEBI:18248"/>
    </ligandPart>
</feature>
<keyword evidence="5 12" id="KW-0349">Heme</keyword>
<keyword evidence="6 12" id="KW-0479">Metal-binding</keyword>
<dbReference type="InterPro" id="IPR050196">
    <property type="entry name" value="Cytochrome_P450_Monoox"/>
</dbReference>
<gene>
    <name evidence="14" type="ORF">PSYICH_LOCUS1439</name>
</gene>
<dbReference type="Proteomes" id="UP001153636">
    <property type="component" value="Chromosome 1"/>
</dbReference>
<dbReference type="InterPro" id="IPR017972">
    <property type="entry name" value="Cyt_P450_CS"/>
</dbReference>
<dbReference type="PROSITE" id="PS00086">
    <property type="entry name" value="CYTOCHROME_P450"/>
    <property type="match status" value="1"/>
</dbReference>
<dbReference type="CDD" id="cd20628">
    <property type="entry name" value="CYP4"/>
    <property type="match status" value="1"/>
</dbReference>
<dbReference type="GO" id="GO:0005506">
    <property type="term" value="F:iron ion binding"/>
    <property type="evidence" value="ECO:0007669"/>
    <property type="project" value="InterPro"/>
</dbReference>
<evidence type="ECO:0000256" key="6">
    <source>
        <dbReference type="ARBA" id="ARBA00022723"/>
    </source>
</evidence>
<keyword evidence="8" id="KW-0492">Microsome</keyword>
<dbReference type="EMBL" id="OV651813">
    <property type="protein sequence ID" value="CAH1099039.1"/>
    <property type="molecule type" value="Genomic_DNA"/>
</dbReference>
<dbReference type="AlphaFoldDB" id="A0A9P0CH18"/>
<evidence type="ECO:0000256" key="10">
    <source>
        <dbReference type="ARBA" id="ARBA00023004"/>
    </source>
</evidence>
<dbReference type="SUPFAM" id="SSF48264">
    <property type="entry name" value="Cytochrome P450"/>
    <property type="match status" value="1"/>
</dbReference>
<dbReference type="OrthoDB" id="1470350at2759"/>
<dbReference type="GO" id="GO:0016705">
    <property type="term" value="F:oxidoreductase activity, acting on paired donors, with incorporation or reduction of molecular oxygen"/>
    <property type="evidence" value="ECO:0007669"/>
    <property type="project" value="InterPro"/>
</dbReference>
<evidence type="ECO:0000313" key="14">
    <source>
        <dbReference type="EMBL" id="CAH1099039.1"/>
    </source>
</evidence>
<dbReference type="PRINTS" id="PR00385">
    <property type="entry name" value="P450"/>
</dbReference>
<evidence type="ECO:0000256" key="5">
    <source>
        <dbReference type="ARBA" id="ARBA00022617"/>
    </source>
</evidence>
<accession>A0A9P0CH18</accession>
<dbReference type="PANTHER" id="PTHR24291:SF187">
    <property type="entry name" value="CYTOCHROME P450 4AE1-RELATED"/>
    <property type="match status" value="1"/>
</dbReference>
<dbReference type="InterPro" id="IPR002401">
    <property type="entry name" value="Cyt_P450_E_grp-I"/>
</dbReference>
<dbReference type="GO" id="GO:0005789">
    <property type="term" value="C:endoplasmic reticulum membrane"/>
    <property type="evidence" value="ECO:0007669"/>
    <property type="project" value="UniProtKB-SubCell"/>
</dbReference>
<organism evidence="14 15">
    <name type="scientific">Psylliodes chrysocephalus</name>
    <dbReference type="NCBI Taxonomy" id="3402493"/>
    <lineage>
        <taxon>Eukaryota</taxon>
        <taxon>Metazoa</taxon>
        <taxon>Ecdysozoa</taxon>
        <taxon>Arthropoda</taxon>
        <taxon>Hexapoda</taxon>
        <taxon>Insecta</taxon>
        <taxon>Pterygota</taxon>
        <taxon>Neoptera</taxon>
        <taxon>Endopterygota</taxon>
        <taxon>Coleoptera</taxon>
        <taxon>Polyphaga</taxon>
        <taxon>Cucujiformia</taxon>
        <taxon>Chrysomeloidea</taxon>
        <taxon>Chrysomelidae</taxon>
        <taxon>Galerucinae</taxon>
        <taxon>Alticini</taxon>
        <taxon>Psylliodes</taxon>
    </lineage>
</organism>
<evidence type="ECO:0000256" key="8">
    <source>
        <dbReference type="ARBA" id="ARBA00022848"/>
    </source>
</evidence>
<dbReference type="InterPro" id="IPR001128">
    <property type="entry name" value="Cyt_P450"/>
</dbReference>
<dbReference type="GO" id="GO:0004497">
    <property type="term" value="F:monooxygenase activity"/>
    <property type="evidence" value="ECO:0007669"/>
    <property type="project" value="UniProtKB-KW"/>
</dbReference>
<dbReference type="Gene3D" id="1.10.630.10">
    <property type="entry name" value="Cytochrome P450"/>
    <property type="match status" value="1"/>
</dbReference>
<dbReference type="Pfam" id="PF00067">
    <property type="entry name" value="p450"/>
    <property type="match status" value="1"/>
</dbReference>
<evidence type="ECO:0000256" key="13">
    <source>
        <dbReference type="RuleBase" id="RU000461"/>
    </source>
</evidence>
<protein>
    <recommendedName>
        <fullName evidence="16">Cytochrome P450</fullName>
    </recommendedName>
</protein>
<comment type="subcellular location">
    <subcellularLocation>
        <location evidence="3">Endoplasmic reticulum membrane</location>
        <topology evidence="3">Peripheral membrane protein</topology>
    </subcellularLocation>
    <subcellularLocation>
        <location evidence="2">Microsome membrane</location>
        <topology evidence="2">Peripheral membrane protein</topology>
    </subcellularLocation>
</comment>
<proteinExistence type="inferred from homology"/>
<dbReference type="FunFam" id="1.10.630.10:FF:000182">
    <property type="entry name" value="Cytochrome P450 3A4"/>
    <property type="match status" value="1"/>
</dbReference>
<keyword evidence="7" id="KW-0256">Endoplasmic reticulum</keyword>
<dbReference type="PANTHER" id="PTHR24291">
    <property type="entry name" value="CYTOCHROME P450 FAMILY 4"/>
    <property type="match status" value="1"/>
</dbReference>
<name>A0A9P0CH18_9CUCU</name>
<evidence type="ECO:0000256" key="1">
    <source>
        <dbReference type="ARBA" id="ARBA00001971"/>
    </source>
</evidence>
<comment type="similarity">
    <text evidence="4 13">Belongs to the cytochrome P450 family.</text>
</comment>
<evidence type="ECO:0000256" key="12">
    <source>
        <dbReference type="PIRSR" id="PIRSR602401-1"/>
    </source>
</evidence>
<evidence type="ECO:0000256" key="11">
    <source>
        <dbReference type="ARBA" id="ARBA00023033"/>
    </source>
</evidence>
<evidence type="ECO:0000313" key="15">
    <source>
        <dbReference type="Proteomes" id="UP001153636"/>
    </source>
</evidence>
<evidence type="ECO:0000256" key="7">
    <source>
        <dbReference type="ARBA" id="ARBA00022824"/>
    </source>
</evidence>